<sequence>MSAQTKTDNKLYFASFANLFEMKVHETNFPCAYDNVNMAQVKSYYKGDTRNNDKLRAIKFPDVTQCNAIIVTSTNYIDYPFIHTMHAPPGCFGTEIDGNEQATLSGDINKFVVEVEKHFPILFQNNQNCKDKKIEIDIYLIGTNINYSRGTYLKSIFSKLHNIEKINIKVKDVSDKFIISNFDYSEISISPGNWDVMSNSTHKYLDIYFFMSDIIEFKIDGWNSQGPYTEFSFKND</sequence>
<dbReference type="AlphaFoldDB" id="A0A5E8CJF1"/>
<proteinExistence type="predicted"/>
<dbReference type="EMBL" id="CABVLZ010000002">
    <property type="protein sequence ID" value="VVU94749.1"/>
    <property type="molecule type" value="Genomic_DNA"/>
</dbReference>
<accession>A0A5E8CJF1</accession>
<reference evidence="1" key="1">
    <citation type="submission" date="2019-09" db="EMBL/GenBank/DDBJ databases">
        <authorList>
            <person name="Needham M D."/>
        </authorList>
    </citation>
    <scope>NUCLEOTIDE SEQUENCE</scope>
</reference>
<name>A0A5E8CJF1_9ZZZZ</name>
<protein>
    <submittedName>
        <fullName evidence="1">Uncharacterized protein</fullName>
    </submittedName>
</protein>
<evidence type="ECO:0000313" key="1">
    <source>
        <dbReference type="EMBL" id="VVU94749.1"/>
    </source>
</evidence>
<gene>
    <name evidence="1" type="ORF">CPAV1605_474</name>
</gene>
<organism evidence="1">
    <name type="scientific">seawater metagenome</name>
    <dbReference type="NCBI Taxonomy" id="1561972"/>
    <lineage>
        <taxon>unclassified sequences</taxon>
        <taxon>metagenomes</taxon>
        <taxon>ecological metagenomes</taxon>
    </lineage>
</organism>